<keyword evidence="4" id="KW-0449">Lipoprotein</keyword>
<dbReference type="PhylomeDB" id="B4JKJ0"/>
<dbReference type="SMR" id="B4JKJ0"/>
<dbReference type="GO" id="GO:0003924">
    <property type="term" value="F:GTPase activity"/>
    <property type="evidence" value="ECO:0007669"/>
    <property type="project" value="InterPro"/>
</dbReference>
<comment type="similarity">
    <text evidence="1">Belongs to the small GTPase superfamily. Rab family.</text>
</comment>
<dbReference type="SMART" id="SM00175">
    <property type="entry name" value="RAB"/>
    <property type="match status" value="1"/>
</dbReference>
<evidence type="ECO:0000256" key="2">
    <source>
        <dbReference type="ARBA" id="ARBA00022741"/>
    </source>
</evidence>
<evidence type="ECO:0000313" key="6">
    <source>
        <dbReference type="EMBL" id="EDW00093.1"/>
    </source>
</evidence>
<dbReference type="InterPro" id="IPR001806">
    <property type="entry name" value="Small_GTPase"/>
</dbReference>
<proteinExistence type="inferred from homology"/>
<dbReference type="KEGG" id="dgr:6565500"/>
<feature type="compositionally biased region" description="Low complexity" evidence="5">
    <location>
        <begin position="61"/>
        <end position="75"/>
    </location>
</feature>
<dbReference type="GO" id="GO:0005525">
    <property type="term" value="F:GTP binding"/>
    <property type="evidence" value="ECO:0007669"/>
    <property type="project" value="UniProtKB-KW"/>
</dbReference>
<dbReference type="Proteomes" id="UP000001070">
    <property type="component" value="Unassembled WGS sequence"/>
</dbReference>
<reference evidence="6 7" key="1">
    <citation type="journal article" date="2007" name="Nature">
        <title>Evolution of genes and genomes on the Drosophila phylogeny.</title>
        <authorList>
            <consortium name="Drosophila 12 Genomes Consortium"/>
            <person name="Clark A.G."/>
            <person name="Eisen M.B."/>
            <person name="Smith D.R."/>
            <person name="Bergman C.M."/>
            <person name="Oliver B."/>
            <person name="Markow T.A."/>
            <person name="Kaufman T.C."/>
            <person name="Kellis M."/>
            <person name="Gelbart W."/>
            <person name="Iyer V.N."/>
            <person name="Pollard D.A."/>
            <person name="Sackton T.B."/>
            <person name="Larracuente A.M."/>
            <person name="Singh N.D."/>
            <person name="Abad J.P."/>
            <person name="Abt D.N."/>
            <person name="Adryan B."/>
            <person name="Aguade M."/>
            <person name="Akashi H."/>
            <person name="Anderson W.W."/>
            <person name="Aquadro C.F."/>
            <person name="Ardell D.H."/>
            <person name="Arguello R."/>
            <person name="Artieri C.G."/>
            <person name="Barbash D.A."/>
            <person name="Barker D."/>
            <person name="Barsanti P."/>
            <person name="Batterham P."/>
            <person name="Batzoglou S."/>
            <person name="Begun D."/>
            <person name="Bhutkar A."/>
            <person name="Blanco E."/>
            <person name="Bosak S.A."/>
            <person name="Bradley R.K."/>
            <person name="Brand A.D."/>
            <person name="Brent M.R."/>
            <person name="Brooks A.N."/>
            <person name="Brown R.H."/>
            <person name="Butlin R.K."/>
            <person name="Caggese C."/>
            <person name="Calvi B.R."/>
            <person name="Bernardo de Carvalho A."/>
            <person name="Caspi A."/>
            <person name="Castrezana S."/>
            <person name="Celniker S.E."/>
            <person name="Chang J.L."/>
            <person name="Chapple C."/>
            <person name="Chatterji S."/>
            <person name="Chinwalla A."/>
            <person name="Civetta A."/>
            <person name="Clifton S.W."/>
            <person name="Comeron J.M."/>
            <person name="Costello J.C."/>
            <person name="Coyne J.A."/>
            <person name="Daub J."/>
            <person name="David R.G."/>
            <person name="Delcher A.L."/>
            <person name="Delehaunty K."/>
            <person name="Do C.B."/>
            <person name="Ebling H."/>
            <person name="Edwards K."/>
            <person name="Eickbush T."/>
            <person name="Evans J.D."/>
            <person name="Filipski A."/>
            <person name="Findeiss S."/>
            <person name="Freyhult E."/>
            <person name="Fulton L."/>
            <person name="Fulton R."/>
            <person name="Garcia A.C."/>
            <person name="Gardiner A."/>
            <person name="Garfield D.A."/>
            <person name="Garvin B.E."/>
            <person name="Gibson G."/>
            <person name="Gilbert D."/>
            <person name="Gnerre S."/>
            <person name="Godfrey J."/>
            <person name="Good R."/>
            <person name="Gotea V."/>
            <person name="Gravely B."/>
            <person name="Greenberg A.J."/>
            <person name="Griffiths-Jones S."/>
            <person name="Gross S."/>
            <person name="Guigo R."/>
            <person name="Gustafson E.A."/>
            <person name="Haerty W."/>
            <person name="Hahn M.W."/>
            <person name="Halligan D.L."/>
            <person name="Halpern A.L."/>
            <person name="Halter G.M."/>
            <person name="Han M.V."/>
            <person name="Heger A."/>
            <person name="Hillier L."/>
            <person name="Hinrichs A.S."/>
            <person name="Holmes I."/>
            <person name="Hoskins R.A."/>
            <person name="Hubisz M.J."/>
            <person name="Hultmark D."/>
            <person name="Huntley M.A."/>
            <person name="Jaffe D.B."/>
            <person name="Jagadeeshan S."/>
            <person name="Jeck W.R."/>
            <person name="Johnson J."/>
            <person name="Jones C.D."/>
            <person name="Jordan W.C."/>
            <person name="Karpen G.H."/>
            <person name="Kataoka E."/>
            <person name="Keightley P.D."/>
            <person name="Kheradpour P."/>
            <person name="Kirkness E.F."/>
            <person name="Koerich L.B."/>
            <person name="Kristiansen K."/>
            <person name="Kudrna D."/>
            <person name="Kulathinal R.J."/>
            <person name="Kumar S."/>
            <person name="Kwok R."/>
            <person name="Lander E."/>
            <person name="Langley C.H."/>
            <person name="Lapoint R."/>
            <person name="Lazzaro B.P."/>
            <person name="Lee S.J."/>
            <person name="Levesque L."/>
            <person name="Li R."/>
            <person name="Lin C.F."/>
            <person name="Lin M.F."/>
            <person name="Lindblad-Toh K."/>
            <person name="Llopart A."/>
            <person name="Long M."/>
            <person name="Low L."/>
            <person name="Lozovsky E."/>
            <person name="Lu J."/>
            <person name="Luo M."/>
            <person name="Machado C.A."/>
            <person name="Makalowski W."/>
            <person name="Marzo M."/>
            <person name="Matsuda M."/>
            <person name="Matzkin L."/>
            <person name="McAllister B."/>
            <person name="McBride C.S."/>
            <person name="McKernan B."/>
            <person name="McKernan K."/>
            <person name="Mendez-Lago M."/>
            <person name="Minx P."/>
            <person name="Mollenhauer M.U."/>
            <person name="Montooth K."/>
            <person name="Mount S.M."/>
            <person name="Mu X."/>
            <person name="Myers E."/>
            <person name="Negre B."/>
            <person name="Newfeld S."/>
            <person name="Nielsen R."/>
            <person name="Noor M.A."/>
            <person name="O'Grady P."/>
            <person name="Pachter L."/>
            <person name="Papaceit M."/>
            <person name="Parisi M.J."/>
            <person name="Parisi M."/>
            <person name="Parts L."/>
            <person name="Pedersen J.S."/>
            <person name="Pesole G."/>
            <person name="Phillippy A.M."/>
            <person name="Ponting C.P."/>
            <person name="Pop M."/>
            <person name="Porcelli D."/>
            <person name="Powell J.R."/>
            <person name="Prohaska S."/>
            <person name="Pruitt K."/>
            <person name="Puig M."/>
            <person name="Quesneville H."/>
            <person name="Ram K.R."/>
            <person name="Rand D."/>
            <person name="Rasmussen M.D."/>
            <person name="Reed L.K."/>
            <person name="Reenan R."/>
            <person name="Reily A."/>
            <person name="Remington K.A."/>
            <person name="Rieger T.T."/>
            <person name="Ritchie M.G."/>
            <person name="Robin C."/>
            <person name="Rogers Y.H."/>
            <person name="Rohde C."/>
            <person name="Rozas J."/>
            <person name="Rubenfield M.J."/>
            <person name="Ruiz A."/>
            <person name="Russo S."/>
            <person name="Salzberg S.L."/>
            <person name="Sanchez-Gracia A."/>
            <person name="Saranga D.J."/>
            <person name="Sato H."/>
            <person name="Schaeffer S.W."/>
            <person name="Schatz M.C."/>
            <person name="Schlenke T."/>
            <person name="Schwartz R."/>
            <person name="Segarra C."/>
            <person name="Singh R.S."/>
            <person name="Sirot L."/>
            <person name="Sirota M."/>
            <person name="Sisneros N.B."/>
            <person name="Smith C.D."/>
            <person name="Smith T.F."/>
            <person name="Spieth J."/>
            <person name="Stage D.E."/>
            <person name="Stark A."/>
            <person name="Stephan W."/>
            <person name="Strausberg R.L."/>
            <person name="Strempel S."/>
            <person name="Sturgill D."/>
            <person name="Sutton G."/>
            <person name="Sutton G.G."/>
            <person name="Tao W."/>
            <person name="Teichmann S."/>
            <person name="Tobari Y.N."/>
            <person name="Tomimura Y."/>
            <person name="Tsolas J.M."/>
            <person name="Valente V.L."/>
            <person name="Venter E."/>
            <person name="Venter J.C."/>
            <person name="Vicario S."/>
            <person name="Vieira F.G."/>
            <person name="Vilella A.J."/>
            <person name="Villasante A."/>
            <person name="Walenz B."/>
            <person name="Wang J."/>
            <person name="Wasserman M."/>
            <person name="Watts T."/>
            <person name="Wilson D."/>
            <person name="Wilson R.K."/>
            <person name="Wing R.A."/>
            <person name="Wolfner M.F."/>
            <person name="Wong A."/>
            <person name="Wong G.K."/>
            <person name="Wu C.I."/>
            <person name="Wu G."/>
            <person name="Yamamoto D."/>
            <person name="Yang H.P."/>
            <person name="Yang S.P."/>
            <person name="Yorke J.A."/>
            <person name="Yoshida K."/>
            <person name="Zdobnov E."/>
            <person name="Zhang P."/>
            <person name="Zhang Y."/>
            <person name="Zimin A.V."/>
            <person name="Baldwin J."/>
            <person name="Abdouelleil A."/>
            <person name="Abdulkadir J."/>
            <person name="Abebe A."/>
            <person name="Abera B."/>
            <person name="Abreu J."/>
            <person name="Acer S.C."/>
            <person name="Aftuck L."/>
            <person name="Alexander A."/>
            <person name="An P."/>
            <person name="Anderson E."/>
            <person name="Anderson S."/>
            <person name="Arachi H."/>
            <person name="Azer M."/>
            <person name="Bachantsang P."/>
            <person name="Barry A."/>
            <person name="Bayul T."/>
            <person name="Berlin A."/>
            <person name="Bessette D."/>
            <person name="Bloom T."/>
            <person name="Blye J."/>
            <person name="Boguslavskiy L."/>
            <person name="Bonnet C."/>
            <person name="Boukhgalter B."/>
            <person name="Bourzgui I."/>
            <person name="Brown A."/>
            <person name="Cahill P."/>
            <person name="Channer S."/>
            <person name="Cheshatsang Y."/>
            <person name="Chuda L."/>
            <person name="Citroen M."/>
            <person name="Collymore A."/>
            <person name="Cooke P."/>
            <person name="Costello M."/>
            <person name="D'Aco K."/>
            <person name="Daza R."/>
            <person name="De Haan G."/>
            <person name="DeGray S."/>
            <person name="DeMaso C."/>
            <person name="Dhargay N."/>
            <person name="Dooley K."/>
            <person name="Dooley E."/>
            <person name="Doricent M."/>
            <person name="Dorje P."/>
            <person name="Dorjee K."/>
            <person name="Dupes A."/>
            <person name="Elong R."/>
            <person name="Falk J."/>
            <person name="Farina A."/>
            <person name="Faro S."/>
            <person name="Ferguson D."/>
            <person name="Fisher S."/>
            <person name="Foley C.D."/>
            <person name="Franke A."/>
            <person name="Friedrich D."/>
            <person name="Gadbois L."/>
            <person name="Gearin G."/>
            <person name="Gearin C.R."/>
            <person name="Giannoukos G."/>
            <person name="Goode T."/>
            <person name="Graham J."/>
            <person name="Grandbois E."/>
            <person name="Grewal S."/>
            <person name="Gyaltsen K."/>
            <person name="Hafez N."/>
            <person name="Hagos B."/>
            <person name="Hall J."/>
            <person name="Henson C."/>
            <person name="Hollinger A."/>
            <person name="Honan T."/>
            <person name="Huard M.D."/>
            <person name="Hughes L."/>
            <person name="Hurhula B."/>
            <person name="Husby M.E."/>
            <person name="Kamat A."/>
            <person name="Kanga B."/>
            <person name="Kashin S."/>
            <person name="Khazanovich D."/>
            <person name="Kisner P."/>
            <person name="Lance K."/>
            <person name="Lara M."/>
            <person name="Lee W."/>
            <person name="Lennon N."/>
            <person name="Letendre F."/>
            <person name="LeVine R."/>
            <person name="Lipovsky A."/>
            <person name="Liu X."/>
            <person name="Liu J."/>
            <person name="Liu S."/>
            <person name="Lokyitsang T."/>
            <person name="Lokyitsang Y."/>
            <person name="Lubonja R."/>
            <person name="Lui A."/>
            <person name="MacDonald P."/>
            <person name="Magnisalis V."/>
            <person name="Maru K."/>
            <person name="Matthews C."/>
            <person name="McCusker W."/>
            <person name="McDonough S."/>
            <person name="Mehta T."/>
            <person name="Meldrim J."/>
            <person name="Meneus L."/>
            <person name="Mihai O."/>
            <person name="Mihalev A."/>
            <person name="Mihova T."/>
            <person name="Mittelman R."/>
            <person name="Mlenga V."/>
            <person name="Montmayeur A."/>
            <person name="Mulrain L."/>
            <person name="Navidi A."/>
            <person name="Naylor J."/>
            <person name="Negash T."/>
            <person name="Nguyen T."/>
            <person name="Nguyen N."/>
            <person name="Nicol R."/>
            <person name="Norbu C."/>
            <person name="Norbu N."/>
            <person name="Novod N."/>
            <person name="O'Neill B."/>
            <person name="Osman S."/>
            <person name="Markiewicz E."/>
            <person name="Oyono O.L."/>
            <person name="Patti C."/>
            <person name="Phunkhang P."/>
            <person name="Pierre F."/>
            <person name="Priest M."/>
            <person name="Raghuraman S."/>
            <person name="Rege F."/>
            <person name="Reyes R."/>
            <person name="Rise C."/>
            <person name="Rogov P."/>
            <person name="Ross K."/>
            <person name="Ryan E."/>
            <person name="Settipalli S."/>
            <person name="Shea T."/>
            <person name="Sherpa N."/>
            <person name="Shi L."/>
            <person name="Shih D."/>
            <person name="Sparrow T."/>
            <person name="Spaulding J."/>
            <person name="Stalker J."/>
            <person name="Stange-Thomann N."/>
            <person name="Stavropoulos S."/>
            <person name="Stone C."/>
            <person name="Strader C."/>
            <person name="Tesfaye S."/>
            <person name="Thomson T."/>
            <person name="Thoulutsang Y."/>
            <person name="Thoulutsang D."/>
            <person name="Topham K."/>
            <person name="Topping I."/>
            <person name="Tsamla T."/>
            <person name="Vassiliev H."/>
            <person name="Vo A."/>
            <person name="Wangchuk T."/>
            <person name="Wangdi T."/>
            <person name="Weiand M."/>
            <person name="Wilkinson J."/>
            <person name="Wilson A."/>
            <person name="Yadav S."/>
            <person name="Young G."/>
            <person name="Yu Q."/>
            <person name="Zembek L."/>
            <person name="Zhong D."/>
            <person name="Zimmer A."/>
            <person name="Zwirko Z."/>
            <person name="Jaffe D.B."/>
            <person name="Alvarez P."/>
            <person name="Brockman W."/>
            <person name="Butler J."/>
            <person name="Chin C."/>
            <person name="Gnerre S."/>
            <person name="Grabherr M."/>
            <person name="Kleber M."/>
            <person name="Mauceli E."/>
            <person name="MacCallum I."/>
        </authorList>
    </citation>
    <scope>NUCLEOTIDE SEQUENCE [LARGE SCALE GENOMIC DNA]</scope>
    <source>
        <strain evidence="7">Tucson 15287-2541.00</strain>
    </source>
</reference>
<evidence type="ECO:0000256" key="5">
    <source>
        <dbReference type="SAM" id="MobiDB-lite"/>
    </source>
</evidence>
<name>B4JKJ0_DROGR</name>
<dbReference type="PANTHER" id="PTHR47980">
    <property type="entry name" value="LD44762P"/>
    <property type="match status" value="1"/>
</dbReference>
<dbReference type="AlphaFoldDB" id="B4JKJ0"/>
<dbReference type="OrthoDB" id="9989112at2759"/>
<dbReference type="InterPro" id="IPR050305">
    <property type="entry name" value="Small_GTPase_Rab"/>
</dbReference>
<keyword evidence="2" id="KW-0547">Nucleotide-binding</keyword>
<organism evidence="7">
    <name type="scientific">Drosophila grimshawi</name>
    <name type="common">Hawaiian fruit fly</name>
    <name type="synonym">Idiomyia grimshawi</name>
    <dbReference type="NCBI Taxonomy" id="7222"/>
    <lineage>
        <taxon>Eukaryota</taxon>
        <taxon>Metazoa</taxon>
        <taxon>Ecdysozoa</taxon>
        <taxon>Arthropoda</taxon>
        <taxon>Hexapoda</taxon>
        <taxon>Insecta</taxon>
        <taxon>Pterygota</taxon>
        <taxon>Neoptera</taxon>
        <taxon>Endopterygota</taxon>
        <taxon>Diptera</taxon>
        <taxon>Brachycera</taxon>
        <taxon>Muscomorpha</taxon>
        <taxon>Ephydroidea</taxon>
        <taxon>Drosophilidae</taxon>
        <taxon>Drosophila</taxon>
        <taxon>Hawaiian Drosophila</taxon>
    </lineage>
</organism>
<keyword evidence="4" id="KW-0636">Prenylation</keyword>
<dbReference type="InterPro" id="IPR027417">
    <property type="entry name" value="P-loop_NTPase"/>
</dbReference>
<dbReference type="EMBL" id="CH916370">
    <property type="protein sequence ID" value="EDW00093.1"/>
    <property type="molecule type" value="Genomic_DNA"/>
</dbReference>
<dbReference type="PROSITE" id="PS51419">
    <property type="entry name" value="RAB"/>
    <property type="match status" value="1"/>
</dbReference>
<dbReference type="InParanoid" id="B4JKJ0"/>
<dbReference type="Gene3D" id="3.40.50.300">
    <property type="entry name" value="P-loop containing nucleotide triphosphate hydrolases"/>
    <property type="match status" value="1"/>
</dbReference>
<accession>B4JKJ0</accession>
<gene>
    <name evidence="6" type="primary">Dgri\GH12043</name>
    <name evidence="6" type="ORF">Dgri_GH12043</name>
</gene>
<dbReference type="Pfam" id="PF00071">
    <property type="entry name" value="Ras"/>
    <property type="match status" value="1"/>
</dbReference>
<keyword evidence="3" id="KW-0342">GTP-binding</keyword>
<keyword evidence="7" id="KW-1185">Reference proteome</keyword>
<dbReference type="eggNOG" id="KOG0080">
    <property type="taxonomic scope" value="Eukaryota"/>
</dbReference>
<evidence type="ECO:0000256" key="3">
    <source>
        <dbReference type="ARBA" id="ARBA00023134"/>
    </source>
</evidence>
<dbReference type="SUPFAM" id="SSF52540">
    <property type="entry name" value="P-loop containing nucleoside triphosphate hydrolases"/>
    <property type="match status" value="1"/>
</dbReference>
<dbReference type="STRING" id="7222.B4JKJ0"/>
<evidence type="ECO:0000256" key="4">
    <source>
        <dbReference type="ARBA" id="ARBA00023289"/>
    </source>
</evidence>
<feature type="region of interest" description="Disordered" evidence="5">
    <location>
        <begin position="56"/>
        <end position="75"/>
    </location>
</feature>
<dbReference type="HOGENOM" id="CLU_2673680_0_0_1"/>
<sequence>MVVGSKIDEKRVVDSEEGRKFARDHGALFIETSAKCDLFVKDAFNQIVKKIVSSKHFDNGSDSSPSASASPSSCC</sequence>
<evidence type="ECO:0000313" key="7">
    <source>
        <dbReference type="Proteomes" id="UP000001070"/>
    </source>
</evidence>
<evidence type="ECO:0000256" key="1">
    <source>
        <dbReference type="ARBA" id="ARBA00006270"/>
    </source>
</evidence>
<protein>
    <submittedName>
        <fullName evidence="6">GH12043</fullName>
    </submittedName>
</protein>